<evidence type="ECO:0000256" key="3">
    <source>
        <dbReference type="ARBA" id="ARBA00023136"/>
    </source>
</evidence>
<comment type="similarity">
    <text evidence="2">Belongs to the BORCS8 family.</text>
</comment>
<reference evidence="7" key="1">
    <citation type="submission" date="2011-05" db="EMBL/GenBank/DDBJ databases">
        <authorList>
            <person name="Richards S.R."/>
            <person name="Qu J."/>
            <person name="Jiang H."/>
            <person name="Jhangiani S.N."/>
            <person name="Agravi P."/>
            <person name="Goodspeed R."/>
            <person name="Gross S."/>
            <person name="Mandapat C."/>
            <person name="Jackson L."/>
            <person name="Mathew T."/>
            <person name="Pu L."/>
            <person name="Thornton R."/>
            <person name="Saada N."/>
            <person name="Wilczek-Boney K.B."/>
            <person name="Lee S."/>
            <person name="Kovar C."/>
            <person name="Wu Y."/>
            <person name="Scherer S.E."/>
            <person name="Worley K.C."/>
            <person name="Muzny D.M."/>
            <person name="Gibbs R."/>
        </authorList>
    </citation>
    <scope>NUCLEOTIDE SEQUENCE</scope>
    <source>
        <strain evidence="7">Brora</strain>
    </source>
</reference>
<evidence type="ECO:0008006" key="8">
    <source>
        <dbReference type="Google" id="ProtNLM"/>
    </source>
</evidence>
<dbReference type="AlphaFoldDB" id="T1JDD9"/>
<evidence type="ECO:0000256" key="5">
    <source>
        <dbReference type="SAM" id="MobiDB-lite"/>
    </source>
</evidence>
<dbReference type="PhylomeDB" id="T1JDD9"/>
<accession>T1JDD9</accession>
<evidence type="ECO:0000313" key="6">
    <source>
        <dbReference type="EnsemblMetazoa" id="SMAR011816-PA"/>
    </source>
</evidence>
<dbReference type="EnsemblMetazoa" id="SMAR011816-RA">
    <property type="protein sequence ID" value="SMAR011816-PA"/>
    <property type="gene ID" value="SMAR011816"/>
</dbReference>
<keyword evidence="3" id="KW-0472">Membrane</keyword>
<keyword evidence="7" id="KW-1185">Reference proteome</keyword>
<evidence type="ECO:0000256" key="2">
    <source>
        <dbReference type="ARBA" id="ARBA00010463"/>
    </source>
</evidence>
<sequence length="178" mass="20244">MTTSAQSSTDPELEQKVKRSTQKISENVHIFANEPSLALYRLQEHIRKSMPQLVEKRLEINNVKQDLHGKCYDVEYAVNAVKSTHGCGQHFQNIQDLLKNAMFIKQQLTYEESRKSGTATMRNERKPNQQSMYQRLSSLSLELPDLPDALRPVASVLSASSFDSRHNQSSGNQIPDKN</sequence>
<dbReference type="GO" id="GO:0099078">
    <property type="term" value="C:BORC complex"/>
    <property type="evidence" value="ECO:0007669"/>
    <property type="project" value="TreeGrafter"/>
</dbReference>
<evidence type="ECO:0000256" key="4">
    <source>
        <dbReference type="ARBA" id="ARBA00023228"/>
    </source>
</evidence>
<keyword evidence="4" id="KW-0458">Lysosome</keyword>
<dbReference type="PANTHER" id="PTHR21146">
    <property type="entry name" value="MEF2B PROTEIN"/>
    <property type="match status" value="1"/>
</dbReference>
<dbReference type="HOGENOM" id="CLU_1588402_0_0_1"/>
<dbReference type="OMA" id="SMMNHAR"/>
<dbReference type="GO" id="GO:0005765">
    <property type="term" value="C:lysosomal membrane"/>
    <property type="evidence" value="ECO:0007669"/>
    <property type="project" value="UniProtKB-SubCell"/>
</dbReference>
<protein>
    <recommendedName>
        <fullName evidence="8">BLOC-1-related complex subunit 8 homolog</fullName>
    </recommendedName>
</protein>
<organism evidence="6 7">
    <name type="scientific">Strigamia maritima</name>
    <name type="common">European centipede</name>
    <name type="synonym">Geophilus maritimus</name>
    <dbReference type="NCBI Taxonomy" id="126957"/>
    <lineage>
        <taxon>Eukaryota</taxon>
        <taxon>Metazoa</taxon>
        <taxon>Ecdysozoa</taxon>
        <taxon>Arthropoda</taxon>
        <taxon>Myriapoda</taxon>
        <taxon>Chilopoda</taxon>
        <taxon>Pleurostigmophora</taxon>
        <taxon>Geophilomorpha</taxon>
        <taxon>Linotaeniidae</taxon>
        <taxon>Strigamia</taxon>
    </lineage>
</organism>
<dbReference type="Proteomes" id="UP000014500">
    <property type="component" value="Unassembled WGS sequence"/>
</dbReference>
<dbReference type="eggNOG" id="KOG4523">
    <property type="taxonomic scope" value="Eukaryota"/>
</dbReference>
<name>T1JDD9_STRMM</name>
<dbReference type="STRING" id="126957.T1JDD9"/>
<reference evidence="6" key="2">
    <citation type="submission" date="2015-02" db="UniProtKB">
        <authorList>
            <consortium name="EnsemblMetazoa"/>
        </authorList>
    </citation>
    <scope>IDENTIFICATION</scope>
</reference>
<feature type="region of interest" description="Disordered" evidence="5">
    <location>
        <begin position="114"/>
        <end position="133"/>
    </location>
</feature>
<dbReference type="EMBL" id="JH432104">
    <property type="status" value="NOT_ANNOTATED_CDS"/>
    <property type="molecule type" value="Genomic_DNA"/>
</dbReference>
<dbReference type="InterPro" id="IPR019320">
    <property type="entry name" value="BORCS8"/>
</dbReference>
<proteinExistence type="inferred from homology"/>
<dbReference type="Pfam" id="PF10167">
    <property type="entry name" value="BORCS8"/>
    <property type="match status" value="1"/>
</dbReference>
<comment type="subcellular location">
    <subcellularLocation>
        <location evidence="1">Lysosome membrane</location>
    </subcellularLocation>
</comment>
<dbReference type="PANTHER" id="PTHR21146:SF0">
    <property type="entry name" value="BLOC-1-RELATED COMPLEX SUBUNIT 8"/>
    <property type="match status" value="1"/>
</dbReference>
<evidence type="ECO:0000256" key="1">
    <source>
        <dbReference type="ARBA" id="ARBA00004656"/>
    </source>
</evidence>
<evidence type="ECO:0000313" key="7">
    <source>
        <dbReference type="Proteomes" id="UP000014500"/>
    </source>
</evidence>